<gene>
    <name evidence="1" type="ORF">HHJ78_07305</name>
</gene>
<comment type="caution">
    <text evidence="1">The sequence shown here is derived from an EMBL/GenBank/DDBJ whole genome shotgun (WGS) entry which is preliminary data.</text>
</comment>
<dbReference type="AlphaFoldDB" id="A0A7Y0U2P2"/>
<dbReference type="RefSeq" id="WP_169772055.1">
    <property type="nucleotide sequence ID" value="NZ_JABCUR010000005.1"/>
</dbReference>
<name>A0A7Y0U2P2_9ACTO</name>
<protein>
    <submittedName>
        <fullName evidence="1">Uncharacterized protein</fullName>
    </submittedName>
</protein>
<sequence length="591" mass="65599">MSIFETQGFLSGVDPELLAAQIRTELLETLGEPLGAARLAHLQDLANSARKHSLGDLEISIRLEIGWDGLDSGNTELALSNLAWVLDYIAHHPDELDEEQRLNIATQMLQVPPLAVRHPRVDAPCIENLVFWMEFFASKTGIDLHSRLSSRHQVELGLGRRLAAGEALDVMSRLEEIPRQVTGEVDCPLHHFRSRIAWAVNAVDYPRALSLYREALGRCSTASWQCSHPEDIDPLLMLPQAWAGQGDVAWRAHERSYRHQSESSQFLGDIASQLRFCAATWSLDEGLEILHTHAHWFANPEDPWDLLVAARAAAALLRRALQVYRNLDTTVPELDFAIPGNNPWFAFESLQPGASLATAQARLERVARGLALAFDARNGNNTISMRTAALLNQTPLCSWQSVRSLLRAHFAVAALLGEHGFHHGWAAWLLPALDEGAAAEGHVTHGSLRSDGGVALSRPVPGFSLLDFMRSHSALTRFHQAVSEVNFVSLPREISADHHWLLFEISHVALLGLGGHWDEMLDCGLPLVDLAESLDSRRQSLRVACYLIQAYWQLGRLGEARQWLIRADDFVDATTPAELRMLLEELALLAG</sequence>
<dbReference type="EMBL" id="JABCUR010000005">
    <property type="protein sequence ID" value="NMW65338.1"/>
    <property type="molecule type" value="Genomic_DNA"/>
</dbReference>
<evidence type="ECO:0000313" key="1">
    <source>
        <dbReference type="EMBL" id="NMW65338.1"/>
    </source>
</evidence>
<evidence type="ECO:0000313" key="2">
    <source>
        <dbReference type="Proteomes" id="UP000578252"/>
    </source>
</evidence>
<accession>A0A7Y0U2P2</accession>
<reference evidence="1 2" key="1">
    <citation type="submission" date="2020-04" db="EMBL/GenBank/DDBJ databases">
        <title>Antimicrobial susceptibility and clonality of vaginal-derived multi-drug resistant Mobiluncus isolates in China.</title>
        <authorList>
            <person name="Zhang X."/>
        </authorList>
    </citation>
    <scope>NUCLEOTIDE SEQUENCE [LARGE SCALE GENOMIC DNA]</scope>
    <source>
        <strain evidence="1 2">13</strain>
    </source>
</reference>
<dbReference type="Proteomes" id="UP000578252">
    <property type="component" value="Unassembled WGS sequence"/>
</dbReference>
<organism evidence="1 2">
    <name type="scientific">Mobiluncus mulieris</name>
    <dbReference type="NCBI Taxonomy" id="2052"/>
    <lineage>
        <taxon>Bacteria</taxon>
        <taxon>Bacillati</taxon>
        <taxon>Actinomycetota</taxon>
        <taxon>Actinomycetes</taxon>
        <taxon>Actinomycetales</taxon>
        <taxon>Actinomycetaceae</taxon>
        <taxon>Mobiluncus</taxon>
    </lineage>
</organism>
<proteinExistence type="predicted"/>